<protein>
    <submittedName>
        <fullName evidence="1">2867_t:CDS:1</fullName>
    </submittedName>
</protein>
<dbReference type="EMBL" id="CAJVPK010000799">
    <property type="protein sequence ID" value="CAG8550078.1"/>
    <property type="molecule type" value="Genomic_DNA"/>
</dbReference>
<keyword evidence="2" id="KW-1185">Reference proteome</keyword>
<gene>
    <name evidence="1" type="ORF">DEBURN_LOCUS7054</name>
</gene>
<name>A0A9N9B1Q9_9GLOM</name>
<organism evidence="1 2">
    <name type="scientific">Diversispora eburnea</name>
    <dbReference type="NCBI Taxonomy" id="1213867"/>
    <lineage>
        <taxon>Eukaryota</taxon>
        <taxon>Fungi</taxon>
        <taxon>Fungi incertae sedis</taxon>
        <taxon>Mucoromycota</taxon>
        <taxon>Glomeromycotina</taxon>
        <taxon>Glomeromycetes</taxon>
        <taxon>Diversisporales</taxon>
        <taxon>Diversisporaceae</taxon>
        <taxon>Diversispora</taxon>
    </lineage>
</organism>
<dbReference type="Proteomes" id="UP000789706">
    <property type="component" value="Unassembled WGS sequence"/>
</dbReference>
<dbReference type="AlphaFoldDB" id="A0A9N9B1Q9"/>
<evidence type="ECO:0000313" key="2">
    <source>
        <dbReference type="Proteomes" id="UP000789706"/>
    </source>
</evidence>
<feature type="non-terminal residue" evidence="1">
    <location>
        <position position="57"/>
    </location>
</feature>
<sequence>MTKYQVNERVKYRLNSDPQVKEGIITAIISEKKYSISDDTNSKQNTHVVVEENIVGK</sequence>
<proteinExistence type="predicted"/>
<reference evidence="1" key="1">
    <citation type="submission" date="2021-06" db="EMBL/GenBank/DDBJ databases">
        <authorList>
            <person name="Kallberg Y."/>
            <person name="Tangrot J."/>
            <person name="Rosling A."/>
        </authorList>
    </citation>
    <scope>NUCLEOTIDE SEQUENCE</scope>
    <source>
        <strain evidence="1">AZ414A</strain>
    </source>
</reference>
<evidence type="ECO:0000313" key="1">
    <source>
        <dbReference type="EMBL" id="CAG8550078.1"/>
    </source>
</evidence>
<accession>A0A9N9B1Q9</accession>
<comment type="caution">
    <text evidence="1">The sequence shown here is derived from an EMBL/GenBank/DDBJ whole genome shotgun (WGS) entry which is preliminary data.</text>
</comment>